<gene>
    <name evidence="1" type="ORF">P8935_20320</name>
</gene>
<dbReference type="Pfam" id="PF02566">
    <property type="entry name" value="OsmC"/>
    <property type="match status" value="1"/>
</dbReference>
<dbReference type="PANTHER" id="PTHR34352">
    <property type="entry name" value="PROTEIN YHFA"/>
    <property type="match status" value="1"/>
</dbReference>
<protein>
    <submittedName>
        <fullName evidence="1">OsmC family protein</fullName>
    </submittedName>
</protein>
<dbReference type="RefSeq" id="WP_348262137.1">
    <property type="nucleotide sequence ID" value="NZ_CP121196.1"/>
</dbReference>
<dbReference type="EMBL" id="CP121196">
    <property type="protein sequence ID" value="XBH16907.1"/>
    <property type="molecule type" value="Genomic_DNA"/>
</dbReference>
<dbReference type="SUPFAM" id="SSF82784">
    <property type="entry name" value="OsmC-like"/>
    <property type="match status" value="1"/>
</dbReference>
<dbReference type="InterPro" id="IPR015946">
    <property type="entry name" value="KH_dom-like_a/b"/>
</dbReference>
<dbReference type="Gene3D" id="3.30.300.20">
    <property type="match status" value="1"/>
</dbReference>
<name>A0AAU7DIJ1_9BACT</name>
<accession>A0AAU7DIJ1</accession>
<dbReference type="AlphaFoldDB" id="A0AAU7DIJ1"/>
<organism evidence="1">
    <name type="scientific">Telmatobacter sp. DSM 110680</name>
    <dbReference type="NCBI Taxonomy" id="3036704"/>
    <lineage>
        <taxon>Bacteria</taxon>
        <taxon>Pseudomonadati</taxon>
        <taxon>Acidobacteriota</taxon>
        <taxon>Terriglobia</taxon>
        <taxon>Terriglobales</taxon>
        <taxon>Acidobacteriaceae</taxon>
        <taxon>Telmatobacter</taxon>
    </lineage>
</organism>
<dbReference type="InterPro" id="IPR003718">
    <property type="entry name" value="OsmC/Ohr_fam"/>
</dbReference>
<proteinExistence type="predicted"/>
<reference evidence="1" key="1">
    <citation type="submission" date="2023-03" db="EMBL/GenBank/DDBJ databases">
        <title>Edaphobacter sp.</title>
        <authorList>
            <person name="Huber K.J."/>
            <person name="Papendorf J."/>
            <person name="Pilke C."/>
            <person name="Bunk B."/>
            <person name="Sproeer C."/>
            <person name="Pester M."/>
        </authorList>
    </citation>
    <scope>NUCLEOTIDE SEQUENCE</scope>
    <source>
        <strain evidence="1">DSM 110680</strain>
    </source>
</reference>
<dbReference type="InterPro" id="IPR036102">
    <property type="entry name" value="OsmC/Ohrsf"/>
</dbReference>
<sequence>MKAELSVRAVHQGGMRVLATDGQFEVLMDYPIQENESILGPTPLTMLLASLAACSLNSVAMILKKMQQPLLGLEVKARGVRKTEHPTLLTDISLEFTVKSGVDPAAVAHAMKLSKERLCPVWNMLKSSTAIKAEFHLRPKEELEPAPAH</sequence>
<evidence type="ECO:0000313" key="1">
    <source>
        <dbReference type="EMBL" id="XBH16907.1"/>
    </source>
</evidence>
<dbReference type="PANTHER" id="PTHR34352:SF1">
    <property type="entry name" value="PROTEIN YHFA"/>
    <property type="match status" value="1"/>
</dbReference>